<keyword evidence="3" id="KW-1185">Reference proteome</keyword>
<comment type="caution">
    <text evidence="2">The sequence shown here is derived from an EMBL/GenBank/DDBJ whole genome shotgun (WGS) entry which is preliminary data.</text>
</comment>
<protein>
    <submittedName>
        <fullName evidence="2">Uncharacterized protein</fullName>
    </submittedName>
</protein>
<evidence type="ECO:0000256" key="1">
    <source>
        <dbReference type="SAM" id="Coils"/>
    </source>
</evidence>
<feature type="coiled-coil region" evidence="1">
    <location>
        <begin position="133"/>
        <end position="167"/>
    </location>
</feature>
<gene>
    <name evidence="2" type="ORF">SO802_021395</name>
</gene>
<organism evidence="2 3">
    <name type="scientific">Lithocarpus litseifolius</name>
    <dbReference type="NCBI Taxonomy" id="425828"/>
    <lineage>
        <taxon>Eukaryota</taxon>
        <taxon>Viridiplantae</taxon>
        <taxon>Streptophyta</taxon>
        <taxon>Embryophyta</taxon>
        <taxon>Tracheophyta</taxon>
        <taxon>Spermatophyta</taxon>
        <taxon>Magnoliopsida</taxon>
        <taxon>eudicotyledons</taxon>
        <taxon>Gunneridae</taxon>
        <taxon>Pentapetalae</taxon>
        <taxon>rosids</taxon>
        <taxon>fabids</taxon>
        <taxon>Fagales</taxon>
        <taxon>Fagaceae</taxon>
        <taxon>Lithocarpus</taxon>
    </lineage>
</organism>
<name>A0AAW2CJ28_9ROSI</name>
<dbReference type="AlphaFoldDB" id="A0AAW2CJ28"/>
<sequence length="529" mass="60844">MLNNNDEDQEQLFRILESNVSSDSLEDDFSSSSNSCYQSGDESSGSPTVKLGCRNSCCNVIKTVNVLTKSEENESLLIKLISQIENPKLQKEYLDKLKKNLTKDENVKKLKATISFEETLERFNKKKSKDLTVNEHQHEITVVKQEIIELKNEFKSIKSDDNNLKQELLLLRIDKHQSDNEQDELKDGDESSQQAFLSDKGIADALTDSQLNLGENYVAEKQTADINTTNKWIKDICTTNKWNIMTSSAERKNKGKAPAQGYPQDKRLPAGQPFVMHEGISSGVKPSRSISLQEFVPAEVYASHYANLFSENEAFKSHYVNLVSENEALKSHLVNHPIVTNERYTSQLFGKEEIHSMDKKTMMGTDYARLSLKTQSLLRSAVANLPTEIQFSILESKAMFRYTHQGQWYEGDSYLSFRDPYALVECWRSYFDNQILEVTLDLWKDYHFVGSTDMISVFGRRPYDIAIRNLRRIGHTDPREYLTSENPKYEPLLYCRLYNQYATYHEHGCNNDSPWDPYDSYPSDAPYTN</sequence>
<accession>A0AAW2CJ28</accession>
<evidence type="ECO:0000313" key="2">
    <source>
        <dbReference type="EMBL" id="KAK9996709.1"/>
    </source>
</evidence>
<proteinExistence type="predicted"/>
<dbReference type="EMBL" id="JAZDWU010000007">
    <property type="protein sequence ID" value="KAK9996709.1"/>
    <property type="molecule type" value="Genomic_DNA"/>
</dbReference>
<dbReference type="Proteomes" id="UP001459277">
    <property type="component" value="Unassembled WGS sequence"/>
</dbReference>
<reference evidence="2 3" key="1">
    <citation type="submission" date="2024-01" db="EMBL/GenBank/DDBJ databases">
        <title>A telomere-to-telomere, gap-free genome of sweet tea (Lithocarpus litseifolius).</title>
        <authorList>
            <person name="Zhou J."/>
        </authorList>
    </citation>
    <scope>NUCLEOTIDE SEQUENCE [LARGE SCALE GENOMIC DNA]</scope>
    <source>
        <strain evidence="2">Zhou-2022a</strain>
        <tissue evidence="2">Leaf</tissue>
    </source>
</reference>
<evidence type="ECO:0000313" key="3">
    <source>
        <dbReference type="Proteomes" id="UP001459277"/>
    </source>
</evidence>
<keyword evidence="1" id="KW-0175">Coiled coil</keyword>